<dbReference type="InterPro" id="IPR027417">
    <property type="entry name" value="P-loop_NTPase"/>
</dbReference>
<dbReference type="InterPro" id="IPR022812">
    <property type="entry name" value="Dynamin"/>
</dbReference>
<evidence type="ECO:0000259" key="3">
    <source>
        <dbReference type="PROSITE" id="PS51388"/>
    </source>
</evidence>
<evidence type="ECO:0000313" key="5">
    <source>
        <dbReference type="EMBL" id="CAL4921870.1"/>
    </source>
</evidence>
<dbReference type="PRINTS" id="PR00195">
    <property type="entry name" value="DYNAMIN"/>
</dbReference>
<name>A0ABC8XAI0_9POAL</name>
<reference evidence="5 6" key="2">
    <citation type="submission" date="2024-10" db="EMBL/GenBank/DDBJ databases">
        <authorList>
            <person name="Ryan C."/>
        </authorList>
    </citation>
    <scope>NUCLEOTIDE SEQUENCE [LARGE SCALE GENOMIC DNA]</scope>
</reference>
<accession>A0ABC8XAI0</accession>
<feature type="domain" description="GED" evidence="3">
    <location>
        <begin position="577"/>
        <end position="670"/>
    </location>
</feature>
<dbReference type="EMBL" id="OZ075124">
    <property type="protein sequence ID" value="CAL4921870.1"/>
    <property type="molecule type" value="Genomic_DNA"/>
</dbReference>
<dbReference type="PROSITE" id="PS51388">
    <property type="entry name" value="GED"/>
    <property type="match status" value="1"/>
</dbReference>
<dbReference type="AlphaFoldDB" id="A0ABC8XAI0"/>
<dbReference type="PANTHER" id="PTHR11566:SF173">
    <property type="entry name" value="DYNAMIN-RELATED PROTEIN 4C"/>
    <property type="match status" value="1"/>
</dbReference>
<dbReference type="Pfam" id="PF00350">
    <property type="entry name" value="Dynamin_N"/>
    <property type="match status" value="1"/>
</dbReference>
<dbReference type="Pfam" id="PF01031">
    <property type="entry name" value="Dynamin_M"/>
    <property type="match status" value="1"/>
</dbReference>
<dbReference type="PROSITE" id="PS51718">
    <property type="entry name" value="G_DYNAMIN_2"/>
    <property type="match status" value="1"/>
</dbReference>
<organism evidence="5 6">
    <name type="scientific">Urochloa decumbens</name>
    <dbReference type="NCBI Taxonomy" id="240449"/>
    <lineage>
        <taxon>Eukaryota</taxon>
        <taxon>Viridiplantae</taxon>
        <taxon>Streptophyta</taxon>
        <taxon>Embryophyta</taxon>
        <taxon>Tracheophyta</taxon>
        <taxon>Spermatophyta</taxon>
        <taxon>Magnoliopsida</taxon>
        <taxon>Liliopsida</taxon>
        <taxon>Poales</taxon>
        <taxon>Poaceae</taxon>
        <taxon>PACMAD clade</taxon>
        <taxon>Panicoideae</taxon>
        <taxon>Panicodae</taxon>
        <taxon>Paniceae</taxon>
        <taxon>Melinidinae</taxon>
        <taxon>Urochloa</taxon>
    </lineage>
</organism>
<protein>
    <submittedName>
        <fullName evidence="5">Uncharacterized protein</fullName>
    </submittedName>
</protein>
<keyword evidence="1" id="KW-0547">Nucleotide-binding</keyword>
<dbReference type="Gene3D" id="3.40.50.300">
    <property type="entry name" value="P-loop containing nucleotide triphosphate hydrolases"/>
    <property type="match status" value="1"/>
</dbReference>
<dbReference type="FunFam" id="3.40.50.300:FF:001237">
    <property type="entry name" value="Dynamin-related protein 4C"/>
    <property type="match status" value="1"/>
</dbReference>
<keyword evidence="2" id="KW-0342">GTP-binding</keyword>
<dbReference type="InterPro" id="IPR001401">
    <property type="entry name" value="Dynamin_GTPase"/>
</dbReference>
<evidence type="ECO:0000256" key="2">
    <source>
        <dbReference type="ARBA" id="ARBA00023134"/>
    </source>
</evidence>
<dbReference type="InterPro" id="IPR000375">
    <property type="entry name" value="Dynamin_stalk"/>
</dbReference>
<evidence type="ECO:0000313" key="6">
    <source>
        <dbReference type="Proteomes" id="UP001497457"/>
    </source>
</evidence>
<dbReference type="PANTHER" id="PTHR11566">
    <property type="entry name" value="DYNAMIN"/>
    <property type="match status" value="1"/>
</dbReference>
<dbReference type="InterPro" id="IPR030381">
    <property type="entry name" value="G_DYNAMIN_dom"/>
</dbReference>
<gene>
    <name evidence="5" type="ORF">URODEC1_LOCUS21329</name>
</gene>
<dbReference type="Proteomes" id="UP001497457">
    <property type="component" value="Chromosome 14rd"/>
</dbReference>
<dbReference type="CDD" id="cd08771">
    <property type="entry name" value="DLP_1"/>
    <property type="match status" value="1"/>
</dbReference>
<proteinExistence type="predicted"/>
<sequence length="670" mass="74365">MSKKRRTGDKLEKDVENAKGAIAVLATSDVTASAIAASYNDQIRPVLDAVDRLRHLKVTQEGIQLPTIVVVGDQSSGKSSVLESLAGISLPRGQGICTRVPLVMRLQDDPSADSPKLQLQYSNGREVATTEAKVADAINAATAEIAGGGKGISDAPITLVVRKRGVPDLTLVDLPGITRVPVQGQPDDIYDQIAKIIKDYIAPKESIILNVLSATVDFPTCESIRMSQQVDRTGERTLAVVTKVDKSPEGLLEKVTTDDVHIGLGYVCVRNRVGEETYDQARVEEARLFENHPLLSKIDKSMVGIPVLAQRLMQIQAAIIAKCLPDIVKQINDRLMRSRAELDQMPPDLNNTGDAVRMFFHIVKKVCTSLEKILVRGEFDEYPDDGYFHGTARIAEMIKRYAKKLPTECPKSSDELFLMEEMRVLEETMGINLPNFLPRSAFHVMLKKKVEMVGQVPEDLVSEVWEYVEDLVMNVLLKHSENFPQVQSSCRRAIQSLMDKARARSAQHVKELIEMELVADYTANPDYMNTWASVMEGQKQFMESVENKSKPTKITLGGFGEVDVSHLRVHADLAGQAFDLRARLTAYWKSIVLRLIDGLALHVLRGVKRLVENDLEEELADQLLGNNMAGVERMLSPLPSTGTKRDRLKKSIVLLQQSKEVVANMMHGQD</sequence>
<dbReference type="InterPro" id="IPR020850">
    <property type="entry name" value="GED_dom"/>
</dbReference>
<dbReference type="InterPro" id="IPR045063">
    <property type="entry name" value="Dynamin_N"/>
</dbReference>
<dbReference type="GO" id="GO:0005737">
    <property type="term" value="C:cytoplasm"/>
    <property type="evidence" value="ECO:0007669"/>
    <property type="project" value="UniProtKB-ARBA"/>
</dbReference>
<evidence type="ECO:0000259" key="4">
    <source>
        <dbReference type="PROSITE" id="PS51718"/>
    </source>
</evidence>
<keyword evidence="6" id="KW-1185">Reference proteome</keyword>
<reference evidence="6" key="1">
    <citation type="submission" date="2024-06" db="EMBL/GenBank/DDBJ databases">
        <authorList>
            <person name="Ryan C."/>
        </authorList>
    </citation>
    <scope>NUCLEOTIDE SEQUENCE [LARGE SCALE GENOMIC DNA]</scope>
</reference>
<evidence type="ECO:0000256" key="1">
    <source>
        <dbReference type="ARBA" id="ARBA00022741"/>
    </source>
</evidence>
<dbReference type="Gene3D" id="1.20.120.1240">
    <property type="entry name" value="Dynamin, middle domain"/>
    <property type="match status" value="1"/>
</dbReference>
<dbReference type="SMART" id="SM00053">
    <property type="entry name" value="DYNc"/>
    <property type="match status" value="1"/>
</dbReference>
<dbReference type="SUPFAM" id="SSF52540">
    <property type="entry name" value="P-loop containing nucleoside triphosphate hydrolases"/>
    <property type="match status" value="1"/>
</dbReference>
<feature type="domain" description="Dynamin-type G" evidence="4">
    <location>
        <begin position="62"/>
        <end position="325"/>
    </location>
</feature>
<dbReference type="GO" id="GO:0005525">
    <property type="term" value="F:GTP binding"/>
    <property type="evidence" value="ECO:0007669"/>
    <property type="project" value="UniProtKB-KW"/>
</dbReference>